<dbReference type="EMBL" id="RDSM01000001">
    <property type="protein sequence ID" value="RXH57604.1"/>
    <property type="molecule type" value="Genomic_DNA"/>
</dbReference>
<evidence type="ECO:0000256" key="4">
    <source>
        <dbReference type="ARBA" id="ARBA00022801"/>
    </source>
</evidence>
<dbReference type="InterPro" id="IPR029058">
    <property type="entry name" value="AB_hydrolase_fold"/>
</dbReference>
<reference evidence="10" key="2">
    <citation type="submission" date="2019-02" db="EMBL/GenBank/DDBJ databases">
        <title>Granulicella sibirica sp. nov., a psychrotolerant acidobacterium isolated from an organic soil layer in forested tundra, West Siberia.</title>
        <authorList>
            <person name="Oshkin I.Y."/>
            <person name="Kulichevskaya I.S."/>
            <person name="Rijpstra W.I.C."/>
            <person name="Sinninghe Damste J.S."/>
            <person name="Rakitin A.L."/>
            <person name="Ravin N.V."/>
            <person name="Dedysh S.N."/>
        </authorList>
    </citation>
    <scope>NUCLEOTIDE SEQUENCE [LARGE SCALE GENOMIC DNA]</scope>
    <source>
        <strain evidence="10">AF10</strain>
    </source>
</reference>
<feature type="signal peptide" evidence="6">
    <location>
        <begin position="1"/>
        <end position="18"/>
    </location>
</feature>
<keyword evidence="4" id="KW-0378">Hydrolase</keyword>
<dbReference type="PRINTS" id="PR00862">
    <property type="entry name" value="PROLIGOPTASE"/>
</dbReference>
<feature type="domain" description="Peptidase S9 prolyl oligopeptidase catalytic" evidence="7">
    <location>
        <begin position="509"/>
        <end position="716"/>
    </location>
</feature>
<accession>A0A4V1L607</accession>
<evidence type="ECO:0000259" key="7">
    <source>
        <dbReference type="Pfam" id="PF00326"/>
    </source>
</evidence>
<dbReference type="Gene3D" id="2.130.10.120">
    <property type="entry name" value="Prolyl oligopeptidase, N-terminal domain"/>
    <property type="match status" value="1"/>
</dbReference>
<proteinExistence type="predicted"/>
<dbReference type="AlphaFoldDB" id="A0A4V1L607"/>
<dbReference type="RefSeq" id="WP_161570832.1">
    <property type="nucleotide sequence ID" value="NZ_RDSM01000001.1"/>
</dbReference>
<dbReference type="GO" id="GO:0005829">
    <property type="term" value="C:cytosol"/>
    <property type="evidence" value="ECO:0007669"/>
    <property type="project" value="TreeGrafter"/>
</dbReference>
<dbReference type="InterPro" id="IPR051167">
    <property type="entry name" value="Prolyl_oligopep/macrocyclase"/>
</dbReference>
<dbReference type="InterPro" id="IPR023302">
    <property type="entry name" value="Pept_S9A_N"/>
</dbReference>
<dbReference type="Gene3D" id="3.40.50.1820">
    <property type="entry name" value="alpha/beta hydrolase"/>
    <property type="match status" value="1"/>
</dbReference>
<comment type="caution">
    <text evidence="9">The sequence shown here is derived from an EMBL/GenBank/DDBJ whole genome shotgun (WGS) entry which is preliminary data.</text>
</comment>
<dbReference type="SUPFAM" id="SSF53474">
    <property type="entry name" value="alpha/beta-Hydrolases"/>
    <property type="match status" value="1"/>
</dbReference>
<dbReference type="OrthoDB" id="9801421at2"/>
<evidence type="ECO:0000256" key="1">
    <source>
        <dbReference type="ARBA" id="ARBA00001070"/>
    </source>
</evidence>
<evidence type="ECO:0000256" key="3">
    <source>
        <dbReference type="ARBA" id="ARBA00022670"/>
    </source>
</evidence>
<dbReference type="Pfam" id="PF00326">
    <property type="entry name" value="Peptidase_S9"/>
    <property type="match status" value="1"/>
</dbReference>
<keyword evidence="5" id="KW-0720">Serine protease</keyword>
<evidence type="ECO:0000256" key="2">
    <source>
        <dbReference type="ARBA" id="ARBA00011897"/>
    </source>
</evidence>
<dbReference type="InterPro" id="IPR002470">
    <property type="entry name" value="Peptidase_S9A"/>
</dbReference>
<dbReference type="GO" id="GO:0070012">
    <property type="term" value="F:oligopeptidase activity"/>
    <property type="evidence" value="ECO:0007669"/>
    <property type="project" value="TreeGrafter"/>
</dbReference>
<dbReference type="PANTHER" id="PTHR42881">
    <property type="entry name" value="PROLYL ENDOPEPTIDASE"/>
    <property type="match status" value="1"/>
</dbReference>
<evidence type="ECO:0000256" key="5">
    <source>
        <dbReference type="ARBA" id="ARBA00022825"/>
    </source>
</evidence>
<evidence type="ECO:0000313" key="10">
    <source>
        <dbReference type="Proteomes" id="UP000289437"/>
    </source>
</evidence>
<feature type="domain" description="Peptidase S9A N-terminal" evidence="8">
    <location>
        <begin position="29"/>
        <end position="436"/>
    </location>
</feature>
<dbReference type="Pfam" id="PF02897">
    <property type="entry name" value="Peptidase_S9_N"/>
    <property type="match status" value="1"/>
</dbReference>
<keyword evidence="6" id="KW-0732">Signal</keyword>
<sequence>MHRLAGFFLLASPAFALAQVPATAPVAPVRPVTDSYFGTTVTDPYRWMETSTDELQAYMQAQNAVTAQTLQPFAAQDAQILDELTKLSDTVTQTGGVVRALDQYFYRDLPPGKSDARLMTRPVSGGSARLLLDPATLAEGGKHAAIDYFVPSPDGKYLAVGVSLGGSENSVLRVLDTTTGALLSEAISRAQDAEPAWTDDSKFFYFSRLQPMVPGAPASTKYDNRRVYLHRIGLPEDTDQAVFGPDVTKDPVLPKNGDVFVLPVPGTKMLLAGQVSGVVETPALWLRTTDRGAWTPVVKHEDGMMDFALHGTRLYIKTKSGANGAVSNGRVVAFDLAKETFADAHVLLPESSLVLSSRTGSGLAAASDALYVYGFRDGLGVVTRIPYEHEAEHVELKLPTSGTVLSADADYRRPGVTMAMMGWTTPKLIYAYAPETRSFADTGLQAPNPIDMSGVTTAEVQAKSADGTMVPLSILYRKGLAMDGSHPTLVEAYGAYGTSIPPFFDPSLLPWLNRGGVFALAHVRGGGERGEAWHLAGMKTTKQHTIDDFVACAQYLIDRRYTSQPHLAVSGTSAGGIAVGGFLTQHPEMLGAVLYRVGITDILRSEKRSSGGMNAFEYGSVSVEPEFRAMYAISPYAHVKDGAKYPAVLLETGANDPRVTSWMLTKMTARLQAANGSTNPILLRVDFDAGHGIGSGRKQALKLQADEYTFLGWRLGMGGFSGATTAGTH</sequence>
<organism evidence="9 10">
    <name type="scientific">Granulicella sibirica</name>
    <dbReference type="NCBI Taxonomy" id="2479048"/>
    <lineage>
        <taxon>Bacteria</taxon>
        <taxon>Pseudomonadati</taxon>
        <taxon>Acidobacteriota</taxon>
        <taxon>Terriglobia</taxon>
        <taxon>Terriglobales</taxon>
        <taxon>Acidobacteriaceae</taxon>
        <taxon>Granulicella</taxon>
    </lineage>
</organism>
<gene>
    <name evidence="9" type="ORF">GRAN_0914</name>
</gene>
<dbReference type="Proteomes" id="UP000289437">
    <property type="component" value="Unassembled WGS sequence"/>
</dbReference>
<evidence type="ECO:0000259" key="8">
    <source>
        <dbReference type="Pfam" id="PF02897"/>
    </source>
</evidence>
<dbReference type="GO" id="GO:0004252">
    <property type="term" value="F:serine-type endopeptidase activity"/>
    <property type="evidence" value="ECO:0007669"/>
    <property type="project" value="UniProtKB-EC"/>
</dbReference>
<evidence type="ECO:0000256" key="6">
    <source>
        <dbReference type="SAM" id="SignalP"/>
    </source>
</evidence>
<comment type="catalytic activity">
    <reaction evidence="1">
        <text>Hydrolysis of Pro-|-Xaa &gt;&gt; Ala-|-Xaa in oligopeptides.</text>
        <dbReference type="EC" id="3.4.21.26"/>
    </reaction>
</comment>
<dbReference type="PANTHER" id="PTHR42881:SF2">
    <property type="entry name" value="PROLYL ENDOPEPTIDASE"/>
    <property type="match status" value="1"/>
</dbReference>
<evidence type="ECO:0000313" key="9">
    <source>
        <dbReference type="EMBL" id="RXH57604.1"/>
    </source>
</evidence>
<protein>
    <recommendedName>
        <fullName evidence="2">prolyl oligopeptidase</fullName>
        <ecNumber evidence="2">3.4.21.26</ecNumber>
    </recommendedName>
</protein>
<dbReference type="GO" id="GO:0006508">
    <property type="term" value="P:proteolysis"/>
    <property type="evidence" value="ECO:0007669"/>
    <property type="project" value="UniProtKB-KW"/>
</dbReference>
<dbReference type="InterPro" id="IPR001375">
    <property type="entry name" value="Peptidase_S9_cat"/>
</dbReference>
<reference evidence="9 10" key="1">
    <citation type="submission" date="2018-11" db="EMBL/GenBank/DDBJ databases">
        <authorList>
            <person name="Mardanov A.V."/>
            <person name="Ravin N.V."/>
            <person name="Dedysh S.N."/>
        </authorList>
    </citation>
    <scope>NUCLEOTIDE SEQUENCE [LARGE SCALE GENOMIC DNA]</scope>
    <source>
        <strain evidence="9 10">AF10</strain>
    </source>
</reference>
<dbReference type="SUPFAM" id="SSF50993">
    <property type="entry name" value="Peptidase/esterase 'gauge' domain"/>
    <property type="match status" value="1"/>
</dbReference>
<dbReference type="EC" id="3.4.21.26" evidence="2"/>
<name>A0A4V1L607_9BACT</name>
<feature type="chain" id="PRO_5020656081" description="prolyl oligopeptidase" evidence="6">
    <location>
        <begin position="19"/>
        <end position="729"/>
    </location>
</feature>
<keyword evidence="3" id="KW-0645">Protease</keyword>
<keyword evidence="10" id="KW-1185">Reference proteome</keyword>